<evidence type="ECO:0000313" key="15">
    <source>
        <dbReference type="Proteomes" id="UP000244022"/>
    </source>
</evidence>
<comment type="caution">
    <text evidence="14">The sequence shown here is derived from an EMBL/GenBank/DDBJ whole genome shotgun (WGS) entry which is preliminary data.</text>
</comment>
<proteinExistence type="inferred from homology"/>
<sequence length="849" mass="93927">MTWYKETAEQTMNKLKTTKDGLSNQERTSRLEIQGRNEIEVKKKVSPLRKFLKHFTDLLMIILMVASVLKFLTGDYIEGSIILLVVIINSFVGYWQERKAEESLNGLKSLMSQDAVVLSEGVKKSIPATEIVQGDIVSLTAGDVVPADIRLVETYGLMIEEAALTGESDAVEKMSEPLVDELGAGDQLNMAFSGTLVQAGSALGVVVETGNTTEIGKINQALQSVQQQTTPLVRKIHQLNKQIFRGIVFLSLFLIFFTSFRYGLEWNFLFSTIIALIVSMIPEGLPAVLTMILSLGVNEMAQEQAIIKGLPSVETLGSMTVICSDKTGTLTKNEMTVVETMTEDETRLLEIMKNCQEVQTKDDQVVETLSGNPTELALLRYTAEQNLPLKTALAKLPFSSSYKYMATLHEEQDHAVVFVKGAPEVLLSKSSLSQSEQQQWINQASQLAKKGQRVLGFAYKQLPIEQELDHAQLQQLTFVGIAGIIDPPKESAIQAVRECQQAGISVKMITGDHKDTAQAIADQIGLKHTSNVLEGIDIDRLSDQDLAKKVSKVDVFARTTPEHKLRIVEALQKNGEIVGMTGDGVNDAPALKRADVGIAMGIKGSEVSKQAADMVLGDDNFHTIAKAVKEGRRILDNLQKTISFFLPTSLAQGLVIIWALLANQPLPLTPIQILWVNMVTTITLSYALGFEQASKDTMSRPPRDPNQGILTKYNVFRIFYVSLLIIIPAYWLAMQFEGQALQQTVLLQNIVAAQAVYMINCREQVDASLNKGFFQNKFLFISLGILFVLQTGVIYLPFAQQVIETTSLSFAQHLPILANVLLLFTIVEVEKRISKTWIKRKEREAFAGN</sequence>
<dbReference type="SUPFAM" id="SSF56784">
    <property type="entry name" value="HAD-like"/>
    <property type="match status" value="1"/>
</dbReference>
<keyword evidence="9" id="KW-1278">Translocase</keyword>
<keyword evidence="11 12" id="KW-0472">Membrane</keyword>
<dbReference type="Gene3D" id="1.20.1110.10">
    <property type="entry name" value="Calcium-transporting ATPase, transmembrane domain"/>
    <property type="match status" value="2"/>
</dbReference>
<dbReference type="GO" id="GO:1990573">
    <property type="term" value="P:potassium ion import across plasma membrane"/>
    <property type="evidence" value="ECO:0007669"/>
    <property type="project" value="TreeGrafter"/>
</dbReference>
<evidence type="ECO:0000256" key="5">
    <source>
        <dbReference type="ARBA" id="ARBA00022692"/>
    </source>
</evidence>
<feature type="transmembrane region" description="Helical" evidence="12">
    <location>
        <begin position="76"/>
        <end position="95"/>
    </location>
</feature>
<keyword evidence="10 12" id="KW-1133">Transmembrane helix</keyword>
<feature type="transmembrane region" description="Helical" evidence="12">
    <location>
        <begin position="642"/>
        <end position="661"/>
    </location>
</feature>
<evidence type="ECO:0000256" key="4">
    <source>
        <dbReference type="ARBA" id="ARBA00022553"/>
    </source>
</evidence>
<dbReference type="SMART" id="SM00831">
    <property type="entry name" value="Cation_ATPase_N"/>
    <property type="match status" value="1"/>
</dbReference>
<dbReference type="GO" id="GO:1902600">
    <property type="term" value="P:proton transmembrane transport"/>
    <property type="evidence" value="ECO:0007669"/>
    <property type="project" value="TreeGrafter"/>
</dbReference>
<evidence type="ECO:0000256" key="12">
    <source>
        <dbReference type="SAM" id="Phobius"/>
    </source>
</evidence>
<dbReference type="FunFam" id="2.70.150.10:FF:000160">
    <property type="entry name" value="Sarcoplasmic/endoplasmic reticulum calcium ATPase 1"/>
    <property type="match status" value="1"/>
</dbReference>
<dbReference type="InterPro" id="IPR018303">
    <property type="entry name" value="ATPase_P-typ_P_site"/>
</dbReference>
<dbReference type="GO" id="GO:0030007">
    <property type="term" value="P:intracellular potassium ion homeostasis"/>
    <property type="evidence" value="ECO:0007669"/>
    <property type="project" value="TreeGrafter"/>
</dbReference>
<dbReference type="GO" id="GO:0005886">
    <property type="term" value="C:plasma membrane"/>
    <property type="evidence" value="ECO:0007669"/>
    <property type="project" value="UniProtKB-SubCell"/>
</dbReference>
<accession>A0A2T5DEG4</accession>
<dbReference type="PRINTS" id="PR00119">
    <property type="entry name" value="CATATPASE"/>
</dbReference>
<dbReference type="EMBL" id="PYGR01000010">
    <property type="protein sequence ID" value="PTO36365.1"/>
    <property type="molecule type" value="Genomic_DNA"/>
</dbReference>
<organism evidence="14 15">
    <name type="scientific">Enterococcus mundtii</name>
    <dbReference type="NCBI Taxonomy" id="53346"/>
    <lineage>
        <taxon>Bacteria</taxon>
        <taxon>Bacillati</taxon>
        <taxon>Bacillota</taxon>
        <taxon>Bacilli</taxon>
        <taxon>Lactobacillales</taxon>
        <taxon>Enterococcaceae</taxon>
        <taxon>Enterococcus</taxon>
    </lineage>
</organism>
<dbReference type="InterPro" id="IPR006068">
    <property type="entry name" value="ATPase_P-typ_cation-transptr_C"/>
</dbReference>
<dbReference type="Pfam" id="PF13246">
    <property type="entry name" value="Cation_ATPase"/>
    <property type="match status" value="1"/>
</dbReference>
<keyword evidence="4" id="KW-0597">Phosphoprotein</keyword>
<dbReference type="GO" id="GO:0006883">
    <property type="term" value="P:intracellular sodium ion homeostasis"/>
    <property type="evidence" value="ECO:0007669"/>
    <property type="project" value="TreeGrafter"/>
</dbReference>
<feature type="transmembrane region" description="Helical" evidence="12">
    <location>
        <begin position="268"/>
        <end position="293"/>
    </location>
</feature>
<dbReference type="InterPro" id="IPR059000">
    <property type="entry name" value="ATPase_P-type_domA"/>
</dbReference>
<dbReference type="Pfam" id="PF00689">
    <property type="entry name" value="Cation_ATPase_C"/>
    <property type="match status" value="1"/>
</dbReference>
<protein>
    <submittedName>
        <fullName evidence="14">ATPase</fullName>
    </submittedName>
</protein>
<feature type="transmembrane region" description="Helical" evidence="12">
    <location>
        <begin position="778"/>
        <end position="798"/>
    </location>
</feature>
<evidence type="ECO:0000256" key="2">
    <source>
        <dbReference type="ARBA" id="ARBA00005675"/>
    </source>
</evidence>
<dbReference type="GO" id="GO:0005524">
    <property type="term" value="F:ATP binding"/>
    <property type="evidence" value="ECO:0007669"/>
    <property type="project" value="UniProtKB-KW"/>
</dbReference>
<dbReference type="InterPro" id="IPR008250">
    <property type="entry name" value="ATPase_P-typ_transduc_dom_A_sf"/>
</dbReference>
<dbReference type="InterPro" id="IPR001757">
    <property type="entry name" value="P_typ_ATPase"/>
</dbReference>
<dbReference type="Pfam" id="PF00690">
    <property type="entry name" value="Cation_ATPase_N"/>
    <property type="match status" value="1"/>
</dbReference>
<reference evidence="14 15" key="1">
    <citation type="submission" date="2018-03" db="EMBL/GenBank/DDBJ databases">
        <title>Draft genome sequences of four Enterococcus mundtii strains isolated from beef slaughterhouses in Kenya.</title>
        <authorList>
            <person name="Wambui J."/>
            <person name="Stevens M."/>
            <person name="Njage P."/>
            <person name="Stephan R."/>
            <person name="Tasara T."/>
        </authorList>
    </citation>
    <scope>NUCLEOTIDE SEQUENCE [LARGE SCALE GENOMIC DNA]</scope>
    <source>
        <strain evidence="14 15">H18-EM</strain>
    </source>
</reference>
<evidence type="ECO:0000256" key="9">
    <source>
        <dbReference type="ARBA" id="ARBA00022967"/>
    </source>
</evidence>
<keyword evidence="8" id="KW-0460">Magnesium</keyword>
<dbReference type="GO" id="GO:0005391">
    <property type="term" value="F:P-type sodium:potassium-exchanging transporter activity"/>
    <property type="evidence" value="ECO:0007669"/>
    <property type="project" value="TreeGrafter"/>
</dbReference>
<dbReference type="PROSITE" id="PS00154">
    <property type="entry name" value="ATPASE_E1_E2"/>
    <property type="match status" value="1"/>
</dbReference>
<evidence type="ECO:0000256" key="1">
    <source>
        <dbReference type="ARBA" id="ARBA00004651"/>
    </source>
</evidence>
<gene>
    <name evidence="14" type="ORF">C6N14_03920</name>
</gene>
<dbReference type="FunFam" id="3.40.50.1000:FF:000028">
    <property type="entry name" value="Calcium-transporting P-type ATPase, putative"/>
    <property type="match status" value="1"/>
</dbReference>
<keyword evidence="6" id="KW-0547">Nucleotide-binding</keyword>
<keyword evidence="5 12" id="KW-0812">Transmembrane</keyword>
<dbReference type="InterPro" id="IPR023298">
    <property type="entry name" value="ATPase_P-typ_TM_dom_sf"/>
</dbReference>
<dbReference type="InterPro" id="IPR023214">
    <property type="entry name" value="HAD_sf"/>
</dbReference>
<dbReference type="InterPro" id="IPR004014">
    <property type="entry name" value="ATPase_P-typ_cation-transptr_N"/>
</dbReference>
<dbReference type="Gene3D" id="3.40.1110.10">
    <property type="entry name" value="Calcium-transporting ATPase, cytoplasmic domain N"/>
    <property type="match status" value="1"/>
</dbReference>
<evidence type="ECO:0000313" key="14">
    <source>
        <dbReference type="EMBL" id="PTO36365.1"/>
    </source>
</evidence>
<dbReference type="GO" id="GO:0016887">
    <property type="term" value="F:ATP hydrolysis activity"/>
    <property type="evidence" value="ECO:0007669"/>
    <property type="project" value="InterPro"/>
</dbReference>
<dbReference type="SFLD" id="SFLDF00027">
    <property type="entry name" value="p-type_atpase"/>
    <property type="match status" value="1"/>
</dbReference>
<evidence type="ECO:0000256" key="3">
    <source>
        <dbReference type="ARBA" id="ARBA00022475"/>
    </source>
</evidence>
<keyword evidence="7" id="KW-0067">ATP-binding</keyword>
<dbReference type="SFLD" id="SFLDG00002">
    <property type="entry name" value="C1.7:_P-type_atpase_like"/>
    <property type="match status" value="1"/>
</dbReference>
<feature type="transmembrane region" description="Helical" evidence="12">
    <location>
        <begin position="810"/>
        <end position="829"/>
    </location>
</feature>
<feature type="transmembrane region" description="Helical" evidence="12">
    <location>
        <begin position="673"/>
        <end position="693"/>
    </location>
</feature>
<dbReference type="InterPro" id="IPR023299">
    <property type="entry name" value="ATPase_P-typ_cyto_dom_N"/>
</dbReference>
<dbReference type="RefSeq" id="WP_108144804.1">
    <property type="nucleotide sequence ID" value="NZ_JAAAJW010000001.1"/>
</dbReference>
<feature type="transmembrane region" description="Helical" evidence="12">
    <location>
        <begin position="243"/>
        <end position="262"/>
    </location>
</feature>
<dbReference type="SUPFAM" id="SSF81653">
    <property type="entry name" value="Calcium ATPase, transduction domain A"/>
    <property type="match status" value="1"/>
</dbReference>
<evidence type="ECO:0000256" key="8">
    <source>
        <dbReference type="ARBA" id="ARBA00022842"/>
    </source>
</evidence>
<dbReference type="AlphaFoldDB" id="A0A2T5DEG4"/>
<evidence type="ECO:0000259" key="13">
    <source>
        <dbReference type="SMART" id="SM00831"/>
    </source>
</evidence>
<feature type="transmembrane region" description="Helical" evidence="12">
    <location>
        <begin position="714"/>
        <end position="734"/>
    </location>
</feature>
<dbReference type="InterPro" id="IPR036412">
    <property type="entry name" value="HAD-like_sf"/>
</dbReference>
<feature type="transmembrane region" description="Helical" evidence="12">
    <location>
        <begin position="51"/>
        <end position="70"/>
    </location>
</feature>
<dbReference type="SFLD" id="SFLDS00003">
    <property type="entry name" value="Haloacid_Dehalogenase"/>
    <property type="match status" value="1"/>
</dbReference>
<dbReference type="GO" id="GO:0036376">
    <property type="term" value="P:sodium ion export across plasma membrane"/>
    <property type="evidence" value="ECO:0007669"/>
    <property type="project" value="TreeGrafter"/>
</dbReference>
<dbReference type="NCBIfam" id="TIGR01494">
    <property type="entry name" value="ATPase_P-type"/>
    <property type="match status" value="4"/>
</dbReference>
<feature type="domain" description="Cation-transporting P-type ATPase N-terminal" evidence="13">
    <location>
        <begin position="2"/>
        <end position="75"/>
    </location>
</feature>
<dbReference type="Proteomes" id="UP000244022">
    <property type="component" value="Unassembled WGS sequence"/>
</dbReference>
<dbReference type="PANTHER" id="PTHR43294:SF21">
    <property type="entry name" value="CATION TRANSPORTING ATPASE"/>
    <property type="match status" value="1"/>
</dbReference>
<comment type="similarity">
    <text evidence="2">Belongs to the cation transport ATPase (P-type) (TC 3.A.3) family. Type IIA subfamily.</text>
</comment>
<evidence type="ECO:0000256" key="7">
    <source>
        <dbReference type="ARBA" id="ARBA00022840"/>
    </source>
</evidence>
<dbReference type="PRINTS" id="PR00120">
    <property type="entry name" value="HATPASE"/>
</dbReference>
<dbReference type="Pfam" id="PF08282">
    <property type="entry name" value="Hydrolase_3"/>
    <property type="match status" value="1"/>
</dbReference>
<evidence type="ECO:0000256" key="6">
    <source>
        <dbReference type="ARBA" id="ARBA00022741"/>
    </source>
</evidence>
<dbReference type="PANTHER" id="PTHR43294">
    <property type="entry name" value="SODIUM/POTASSIUM-TRANSPORTING ATPASE SUBUNIT ALPHA"/>
    <property type="match status" value="1"/>
</dbReference>
<dbReference type="Gene3D" id="2.70.150.10">
    <property type="entry name" value="Calcium-transporting ATPase, cytoplasmic transduction domain A"/>
    <property type="match status" value="1"/>
</dbReference>
<name>A0A2T5DEG4_ENTMU</name>
<dbReference type="Pfam" id="PF00122">
    <property type="entry name" value="E1-E2_ATPase"/>
    <property type="match status" value="1"/>
</dbReference>
<comment type="subcellular location">
    <subcellularLocation>
        <location evidence="1">Cell membrane</location>
        <topology evidence="1">Multi-pass membrane protein</topology>
    </subcellularLocation>
</comment>
<evidence type="ECO:0000256" key="11">
    <source>
        <dbReference type="ARBA" id="ARBA00023136"/>
    </source>
</evidence>
<evidence type="ECO:0000256" key="10">
    <source>
        <dbReference type="ARBA" id="ARBA00022989"/>
    </source>
</evidence>
<dbReference type="InterPro" id="IPR050510">
    <property type="entry name" value="Cation_transp_ATPase_P-type"/>
</dbReference>
<dbReference type="InterPro" id="IPR044492">
    <property type="entry name" value="P_typ_ATPase_HD_dom"/>
</dbReference>
<dbReference type="Gene3D" id="3.40.50.1000">
    <property type="entry name" value="HAD superfamily/HAD-like"/>
    <property type="match status" value="1"/>
</dbReference>
<keyword evidence="3" id="KW-1003">Cell membrane</keyword>
<dbReference type="SUPFAM" id="SSF81665">
    <property type="entry name" value="Calcium ATPase, transmembrane domain M"/>
    <property type="match status" value="1"/>
</dbReference>
<feature type="transmembrane region" description="Helical" evidence="12">
    <location>
        <begin position="740"/>
        <end position="757"/>
    </location>
</feature>